<keyword evidence="3" id="KW-1185">Reference proteome</keyword>
<gene>
    <name evidence="2" type="ORF">C3Y92_05390</name>
</gene>
<accession>A0A4P6HJD8</accession>
<name>A0A4P6HJD8_9BACT</name>
<dbReference type="RefSeq" id="WP_129350314.1">
    <property type="nucleotide sequence ID" value="NZ_CP026538.1"/>
</dbReference>
<dbReference type="EMBL" id="CP026538">
    <property type="protein sequence ID" value="QAZ66706.1"/>
    <property type="molecule type" value="Genomic_DNA"/>
</dbReference>
<protein>
    <submittedName>
        <fullName evidence="2">Uncharacterized protein</fullName>
    </submittedName>
</protein>
<evidence type="ECO:0000313" key="3">
    <source>
        <dbReference type="Proteomes" id="UP000293296"/>
    </source>
</evidence>
<dbReference type="OrthoDB" id="5194395at2"/>
<reference evidence="2 3" key="1">
    <citation type="submission" date="2018-02" db="EMBL/GenBank/DDBJ databases">
        <title>Genome sequence of Desulfovibrio carbinolicus DSM 3852.</title>
        <authorList>
            <person name="Wilbanks E."/>
            <person name="Skennerton C.T."/>
            <person name="Orphan V.J."/>
        </authorList>
    </citation>
    <scope>NUCLEOTIDE SEQUENCE [LARGE SCALE GENOMIC DNA]</scope>
    <source>
        <strain evidence="2 3">DSM 3852</strain>
    </source>
</reference>
<evidence type="ECO:0000256" key="1">
    <source>
        <dbReference type="SAM" id="Phobius"/>
    </source>
</evidence>
<sequence>MRRRFLSLAVACWLLQLACAVTLGAGRQLVLAPLIGDMAARAAGTLTLCLAIILLARRFVDRHRPSPAARLGVGVLWCALTLAFEFLAGHYLFGTSWEVLWADWNMAQGHLWPLVPAATLLAPLPAPPAPRAAAGRP</sequence>
<proteinExistence type="predicted"/>
<dbReference type="KEGG" id="dcb:C3Y92_05390"/>
<feature type="transmembrane region" description="Helical" evidence="1">
    <location>
        <begin position="68"/>
        <end position="93"/>
    </location>
</feature>
<keyword evidence="1" id="KW-0472">Membrane</keyword>
<keyword evidence="1" id="KW-0812">Transmembrane</keyword>
<organism evidence="2 3">
    <name type="scientific">Solidesulfovibrio carbinolicus</name>
    <dbReference type="NCBI Taxonomy" id="296842"/>
    <lineage>
        <taxon>Bacteria</taxon>
        <taxon>Pseudomonadati</taxon>
        <taxon>Thermodesulfobacteriota</taxon>
        <taxon>Desulfovibrionia</taxon>
        <taxon>Desulfovibrionales</taxon>
        <taxon>Desulfovibrionaceae</taxon>
        <taxon>Solidesulfovibrio</taxon>
    </lineage>
</organism>
<keyword evidence="1" id="KW-1133">Transmembrane helix</keyword>
<feature type="transmembrane region" description="Helical" evidence="1">
    <location>
        <begin position="30"/>
        <end position="56"/>
    </location>
</feature>
<dbReference type="Proteomes" id="UP000293296">
    <property type="component" value="Chromosome"/>
</dbReference>
<dbReference type="AlphaFoldDB" id="A0A4P6HJD8"/>
<evidence type="ECO:0000313" key="2">
    <source>
        <dbReference type="EMBL" id="QAZ66706.1"/>
    </source>
</evidence>